<gene>
    <name evidence="3" type="ORF">CAPTEDRAFT_100998</name>
</gene>
<reference evidence="4" key="3">
    <citation type="submission" date="2015-06" db="UniProtKB">
        <authorList>
            <consortium name="EnsemblMetazoa"/>
        </authorList>
    </citation>
    <scope>IDENTIFICATION</scope>
</reference>
<keyword evidence="5" id="KW-1185">Reference proteome</keyword>
<dbReference type="EMBL" id="AMQN01012496">
    <property type="status" value="NOT_ANNOTATED_CDS"/>
    <property type="molecule type" value="Genomic_DNA"/>
</dbReference>
<dbReference type="STRING" id="283909.R7TKE2"/>
<accession>R7TKE2</accession>
<dbReference type="Pfam" id="PF00090">
    <property type="entry name" value="TSP_1"/>
    <property type="match status" value="2"/>
</dbReference>
<evidence type="ECO:0000256" key="2">
    <source>
        <dbReference type="ARBA" id="ARBA00023157"/>
    </source>
</evidence>
<dbReference type="InterPro" id="IPR052065">
    <property type="entry name" value="Compl_asym_regulator"/>
</dbReference>
<organism evidence="3">
    <name type="scientific">Capitella teleta</name>
    <name type="common">Polychaete worm</name>
    <dbReference type="NCBI Taxonomy" id="283909"/>
    <lineage>
        <taxon>Eukaryota</taxon>
        <taxon>Metazoa</taxon>
        <taxon>Spiralia</taxon>
        <taxon>Lophotrochozoa</taxon>
        <taxon>Annelida</taxon>
        <taxon>Polychaeta</taxon>
        <taxon>Sedentaria</taxon>
        <taxon>Scolecida</taxon>
        <taxon>Capitellidae</taxon>
        <taxon>Capitella</taxon>
    </lineage>
</organism>
<dbReference type="SMART" id="SM00209">
    <property type="entry name" value="TSP1"/>
    <property type="match status" value="2"/>
</dbReference>
<reference evidence="5" key="1">
    <citation type="submission" date="2012-12" db="EMBL/GenBank/DDBJ databases">
        <authorList>
            <person name="Hellsten U."/>
            <person name="Grimwood J."/>
            <person name="Chapman J.A."/>
            <person name="Shapiro H."/>
            <person name="Aerts A."/>
            <person name="Otillar R.P."/>
            <person name="Terry A.Y."/>
            <person name="Boore J.L."/>
            <person name="Simakov O."/>
            <person name="Marletaz F."/>
            <person name="Cho S.-J."/>
            <person name="Edsinger-Gonzales E."/>
            <person name="Havlak P."/>
            <person name="Kuo D.-H."/>
            <person name="Larsson T."/>
            <person name="Lv J."/>
            <person name="Arendt D."/>
            <person name="Savage R."/>
            <person name="Osoegawa K."/>
            <person name="de Jong P."/>
            <person name="Lindberg D.R."/>
            <person name="Seaver E.C."/>
            <person name="Weisblat D.A."/>
            <person name="Putnam N.H."/>
            <person name="Grigoriev I.V."/>
            <person name="Rokhsar D.S."/>
        </authorList>
    </citation>
    <scope>NUCLEOTIDE SEQUENCE</scope>
    <source>
        <strain evidence="5">I ESC-2004</strain>
    </source>
</reference>
<dbReference type="InterPro" id="IPR036383">
    <property type="entry name" value="TSP1_rpt_sf"/>
</dbReference>
<dbReference type="PANTHER" id="PTHR22906">
    <property type="entry name" value="PROPERDIN"/>
    <property type="match status" value="1"/>
</dbReference>
<dbReference type="Proteomes" id="UP000014760">
    <property type="component" value="Unassembled WGS sequence"/>
</dbReference>
<proteinExistence type="predicted"/>
<evidence type="ECO:0000313" key="5">
    <source>
        <dbReference type="Proteomes" id="UP000014760"/>
    </source>
</evidence>
<reference evidence="3 5" key="2">
    <citation type="journal article" date="2013" name="Nature">
        <title>Insights into bilaterian evolution from three spiralian genomes.</title>
        <authorList>
            <person name="Simakov O."/>
            <person name="Marletaz F."/>
            <person name="Cho S.J."/>
            <person name="Edsinger-Gonzales E."/>
            <person name="Havlak P."/>
            <person name="Hellsten U."/>
            <person name="Kuo D.H."/>
            <person name="Larsson T."/>
            <person name="Lv J."/>
            <person name="Arendt D."/>
            <person name="Savage R."/>
            <person name="Osoegawa K."/>
            <person name="de Jong P."/>
            <person name="Grimwood J."/>
            <person name="Chapman J.A."/>
            <person name="Shapiro H."/>
            <person name="Aerts A."/>
            <person name="Otillar R.P."/>
            <person name="Terry A.Y."/>
            <person name="Boore J.L."/>
            <person name="Grigoriev I.V."/>
            <person name="Lindberg D.R."/>
            <person name="Seaver E.C."/>
            <person name="Weisblat D.A."/>
            <person name="Putnam N.H."/>
            <person name="Rokhsar D.S."/>
        </authorList>
    </citation>
    <scope>NUCLEOTIDE SEQUENCE</scope>
    <source>
        <strain evidence="3 5">I ESC-2004</strain>
    </source>
</reference>
<evidence type="ECO:0000313" key="3">
    <source>
        <dbReference type="EMBL" id="ELT93957.1"/>
    </source>
</evidence>
<dbReference type="InterPro" id="IPR000884">
    <property type="entry name" value="TSP1_rpt"/>
</dbReference>
<protein>
    <recommendedName>
        <fullName evidence="6">ADAMTS cysteine-rich domain-containing protein</fullName>
    </recommendedName>
</protein>
<feature type="non-terminal residue" evidence="3">
    <location>
        <position position="1"/>
    </location>
</feature>
<dbReference type="EnsemblMetazoa" id="CapteT100998">
    <property type="protein sequence ID" value="CapteP100998"/>
    <property type="gene ID" value="CapteG100998"/>
</dbReference>
<sequence length="112" mass="12981">WNTWIAWTQCTVSCNGGTQFRIRLCEERAISECQHRLEIIDSRWCNTLPCSDLEGIWGQWTTWSDCSVHCGKGTQSRFRSCFMTSNRAKECLGHGQENVFCEKKSCQSMSMR</sequence>
<dbReference type="PROSITE" id="PS50092">
    <property type="entry name" value="TSP1"/>
    <property type="match status" value="2"/>
</dbReference>
<dbReference type="FunFam" id="2.20.100.10:FF:000001">
    <property type="entry name" value="semaphorin-5A isoform X1"/>
    <property type="match status" value="1"/>
</dbReference>
<dbReference type="EMBL" id="KB309554">
    <property type="protein sequence ID" value="ELT93957.1"/>
    <property type="molecule type" value="Genomic_DNA"/>
</dbReference>
<dbReference type="OMA" id="EDAWSEW"/>
<name>R7TKE2_CAPTE</name>
<dbReference type="OrthoDB" id="6273859at2759"/>
<keyword evidence="1" id="KW-0677">Repeat</keyword>
<evidence type="ECO:0000313" key="4">
    <source>
        <dbReference type="EnsemblMetazoa" id="CapteP100998"/>
    </source>
</evidence>
<dbReference type="AlphaFoldDB" id="R7TKE2"/>
<dbReference type="HOGENOM" id="CLU_047129_2_1_1"/>
<dbReference type="SUPFAM" id="SSF82895">
    <property type="entry name" value="TSP-1 type 1 repeat"/>
    <property type="match status" value="2"/>
</dbReference>
<keyword evidence="2" id="KW-1015">Disulfide bond</keyword>
<dbReference type="Gene3D" id="2.20.100.10">
    <property type="entry name" value="Thrombospondin type-1 (TSP1) repeat"/>
    <property type="match status" value="2"/>
</dbReference>
<evidence type="ECO:0008006" key="6">
    <source>
        <dbReference type="Google" id="ProtNLM"/>
    </source>
</evidence>
<evidence type="ECO:0000256" key="1">
    <source>
        <dbReference type="ARBA" id="ARBA00022737"/>
    </source>
</evidence>